<geneLocation type="plasmid" evidence="2">
    <name>11</name>
</geneLocation>
<dbReference type="AlphaFoldDB" id="A0A7I6GXQ6"/>
<dbReference type="EMBL" id="AY722925">
    <property type="protein sequence ID" value="AAU86047.1"/>
    <property type="molecule type" value="Genomic_DNA"/>
</dbReference>
<sequence>MNLDSEPKVLAVKLEVPKLSQAPEVPIVKPPPVVKDLNKG</sequence>
<accession>A0A7I6GXQ6</accession>
<reference evidence="1" key="2">
    <citation type="submission" date="2004-09" db="EMBL/GenBank/DDBJ databases">
        <authorList>
            <person name="Gloeckner G."/>
            <person name="Schilhabel M."/>
            <person name="Lehmann R."/>
            <person name="Platzer M."/>
        </authorList>
    </citation>
    <scope>NUCLEOTIDE SEQUENCE</scope>
    <source>
        <strain evidence="1">PBi</strain>
    </source>
</reference>
<evidence type="ECO:0000313" key="2">
    <source>
        <dbReference type="Proteomes" id="UP000002276"/>
    </source>
</evidence>
<organism evidence="1">
    <name type="scientific">Borrelia garinii subsp. bavariensis (strain ATCC BAA-2496 / DSM 23469 / PBi)</name>
    <name type="common">Borreliella bavariensis</name>
    <dbReference type="NCBI Taxonomy" id="290434"/>
    <lineage>
        <taxon>Bacteria</taxon>
        <taxon>Pseudomonadati</taxon>
        <taxon>Spirochaetota</taxon>
        <taxon>Spirochaetia</taxon>
        <taxon>Spirochaetales</taxon>
        <taxon>Borreliaceae</taxon>
        <taxon>Borreliella</taxon>
    </lineage>
</organism>
<gene>
    <name evidence="1" type="ordered locus">BGP196</name>
</gene>
<evidence type="ECO:0000313" key="1">
    <source>
        <dbReference type="EMBL" id="AAU86047.1"/>
    </source>
</evidence>
<protein>
    <submittedName>
        <fullName evidence="1">Uncharacterized protein</fullName>
    </submittedName>
</protein>
<name>A0A7I6GXQ6_BORGP</name>
<proteinExistence type="predicted"/>
<reference evidence="1" key="1">
    <citation type="journal article" date="2004" name="Nucleic Acids Res.">
        <title>Comparative analysis of the Borrelia garinii genome.</title>
        <authorList>
            <person name="Glockner G."/>
            <person name="Lehmann R."/>
            <person name="Romualdi A."/>
            <person name="Pradella S."/>
            <person name="Schulte-Spechtel U."/>
            <person name="Schilhabel M."/>
            <person name="Wilske B."/>
            <person name="Suhnel J."/>
            <person name="Platzer M."/>
        </authorList>
    </citation>
    <scope>NUCLEOTIDE SEQUENCE [LARGE SCALE GENOMIC DNA]</scope>
    <source>
        <strain>ATCC BAA-2496 / DSM 23469 / PBi</strain>
        <strain evidence="1">PBi</strain>
        <plasmid>11</plasmid>
    </source>
</reference>